<reference evidence="2" key="1">
    <citation type="submission" date="2021-02" db="EMBL/GenBank/DDBJ databases">
        <title>Genome sequence of Rhodospirillales sp. strain TMPK1 isolated from soil.</title>
        <authorList>
            <person name="Nakai R."/>
            <person name="Kusada H."/>
            <person name="Tamaki H."/>
        </authorList>
    </citation>
    <scope>NUCLEOTIDE SEQUENCE</scope>
    <source>
        <strain evidence="2">TMPK1</strain>
    </source>
</reference>
<dbReference type="Proteomes" id="UP000681075">
    <property type="component" value="Unassembled WGS sequence"/>
</dbReference>
<dbReference type="RefSeq" id="WP_420245359.1">
    <property type="nucleotide sequence ID" value="NZ_BOPV01000001.1"/>
</dbReference>
<dbReference type="SUPFAM" id="SSF56935">
    <property type="entry name" value="Porins"/>
    <property type="match status" value="1"/>
</dbReference>
<organism evidence="2 3">
    <name type="scientific">Roseiterribacter gracilis</name>
    <dbReference type="NCBI Taxonomy" id="2812848"/>
    <lineage>
        <taxon>Bacteria</taxon>
        <taxon>Pseudomonadati</taxon>
        <taxon>Pseudomonadota</taxon>
        <taxon>Alphaproteobacteria</taxon>
        <taxon>Rhodospirillales</taxon>
        <taxon>Roseiterribacteraceae</taxon>
        <taxon>Roseiterribacter</taxon>
    </lineage>
</organism>
<evidence type="ECO:0008006" key="4">
    <source>
        <dbReference type="Google" id="ProtNLM"/>
    </source>
</evidence>
<gene>
    <name evidence="2" type="ORF">TMPK1_39750</name>
</gene>
<dbReference type="AlphaFoldDB" id="A0A8S8XCL3"/>
<protein>
    <recommendedName>
        <fullName evidence="4">Alginate export domain-containing protein</fullName>
    </recommendedName>
</protein>
<evidence type="ECO:0000256" key="1">
    <source>
        <dbReference type="SAM" id="SignalP"/>
    </source>
</evidence>
<dbReference type="EMBL" id="BOPV01000001">
    <property type="protein sequence ID" value="GIL41738.1"/>
    <property type="molecule type" value="Genomic_DNA"/>
</dbReference>
<comment type="caution">
    <text evidence="2">The sequence shown here is derived from an EMBL/GenBank/DDBJ whole genome shotgun (WGS) entry which is preliminary data.</text>
</comment>
<feature type="signal peptide" evidence="1">
    <location>
        <begin position="1"/>
        <end position="19"/>
    </location>
</feature>
<sequence>MKLRPLLLLCWFLTGTAAAQSNDLDRIPTQASAQAPSSASSDSGRIYLENVLTAMSKRSGLVVPLPSSSSTPDWQERLFLDIRKEWSLGDGLRAAYSGRLNLRAENDLPFPRHLNLIHDLREAYLGWEPVERVYLDVGRINLKNGVALGFNPTDFFKTRAVVEPLSADPSVQREDRLGTLMARLQYVGNGVTLLAAFAPAIESVSPIYGNRNLPSFDPMFDRTNAHMRTLLKASADLGEGVTPELLVYREGSRTMFGANVTRDLGRDVVAYAEWAGGRRANLIEQALQFGTRTGTLPASVARSFATDPRRHFQSDLAIGASYTTESKITFNLEYHYAQGAFGAGDWDRWFGNRTVSSGTLWFLRSYAADQQAPANRHALFLRADWVDALVRNLDVTGFIRTDLPDRSSLLQFTADYHLSDRWTVGGLVSANLGSARTEFGSLQQAGTVLFKVARYF</sequence>
<evidence type="ECO:0000313" key="3">
    <source>
        <dbReference type="Proteomes" id="UP000681075"/>
    </source>
</evidence>
<accession>A0A8S8XCL3</accession>
<name>A0A8S8XCL3_9PROT</name>
<keyword evidence="3" id="KW-1185">Reference proteome</keyword>
<proteinExistence type="predicted"/>
<feature type="chain" id="PRO_5035795925" description="Alginate export domain-containing protein" evidence="1">
    <location>
        <begin position="20"/>
        <end position="456"/>
    </location>
</feature>
<keyword evidence="1" id="KW-0732">Signal</keyword>
<evidence type="ECO:0000313" key="2">
    <source>
        <dbReference type="EMBL" id="GIL41738.1"/>
    </source>
</evidence>